<dbReference type="PROSITE" id="PS00211">
    <property type="entry name" value="ABC_TRANSPORTER_1"/>
    <property type="match status" value="1"/>
</dbReference>
<dbReference type="SMART" id="SM00382">
    <property type="entry name" value="AAA"/>
    <property type="match status" value="1"/>
</dbReference>
<dbReference type="CDD" id="cd03257">
    <property type="entry name" value="ABC_NikE_OppD_transporters"/>
    <property type="match status" value="1"/>
</dbReference>
<gene>
    <name evidence="9" type="ORF">HB662_17495</name>
</gene>
<evidence type="ECO:0000256" key="4">
    <source>
        <dbReference type="ARBA" id="ARBA00022475"/>
    </source>
</evidence>
<evidence type="ECO:0000256" key="6">
    <source>
        <dbReference type="ARBA" id="ARBA00022840"/>
    </source>
</evidence>
<evidence type="ECO:0000256" key="3">
    <source>
        <dbReference type="ARBA" id="ARBA00022448"/>
    </source>
</evidence>
<evidence type="ECO:0000256" key="1">
    <source>
        <dbReference type="ARBA" id="ARBA00004417"/>
    </source>
</evidence>
<evidence type="ECO:0000313" key="10">
    <source>
        <dbReference type="Proteomes" id="UP000765160"/>
    </source>
</evidence>
<evidence type="ECO:0000256" key="2">
    <source>
        <dbReference type="ARBA" id="ARBA00005417"/>
    </source>
</evidence>
<keyword evidence="7" id="KW-0472">Membrane</keyword>
<evidence type="ECO:0000259" key="8">
    <source>
        <dbReference type="PROSITE" id="PS50893"/>
    </source>
</evidence>
<comment type="caution">
    <text evidence="9">The sequence shown here is derived from an EMBL/GenBank/DDBJ whole genome shotgun (WGS) entry which is preliminary data.</text>
</comment>
<dbReference type="SUPFAM" id="SSF52540">
    <property type="entry name" value="P-loop containing nucleoside triphosphate hydrolases"/>
    <property type="match status" value="1"/>
</dbReference>
<dbReference type="InterPro" id="IPR013563">
    <property type="entry name" value="Oligopep_ABC_C"/>
</dbReference>
<name>A0ABX1F2K4_9PROT</name>
<feature type="domain" description="ABC transporter" evidence="8">
    <location>
        <begin position="22"/>
        <end position="272"/>
    </location>
</feature>
<dbReference type="InterPro" id="IPR017871">
    <property type="entry name" value="ABC_transporter-like_CS"/>
</dbReference>
<keyword evidence="5" id="KW-0547">Nucleotide-binding</keyword>
<evidence type="ECO:0000313" key="9">
    <source>
        <dbReference type="EMBL" id="NKE46580.1"/>
    </source>
</evidence>
<keyword evidence="6 9" id="KW-0067">ATP-binding</keyword>
<dbReference type="PANTHER" id="PTHR43297:SF2">
    <property type="entry name" value="DIPEPTIDE TRANSPORT ATP-BINDING PROTEIN DPPD"/>
    <property type="match status" value="1"/>
</dbReference>
<accession>A0ABX1F2K4</accession>
<reference evidence="9 10" key="1">
    <citation type="submission" date="2020-03" db="EMBL/GenBank/DDBJ databases">
        <title>Roseomonas selenitidurans sp. nov. isolated from soil.</title>
        <authorList>
            <person name="Liu H."/>
        </authorList>
    </citation>
    <scope>NUCLEOTIDE SEQUENCE [LARGE SCALE GENOMIC DNA]</scope>
    <source>
        <strain evidence="9 10">JCM 15073</strain>
    </source>
</reference>
<sequence length="343" mass="37025">MADTTNTSAPTLVAAQAAAPTLEVRNLQTHFFTRAGVVKAVNDVSFTIGRGKVLGLVGESGSGKTVTGFSIMKLIDPPGRIVGGSILFQGRDLATLSEEEMRTLRGNRIAMIFQDPMMTLNPVLRIDTQMIETVQAHEKVSDADARARARDALGMVGIPSPDERLKSYPHQFSGGMRQRVAIAIALLHRPDLIVADEPTTALDVTIQGQILAEVQKLCATTGTAMLWITHDLSVVAGLADDIAVMYAGRVVEYGDVGEVLDAPLHPYTHGLIGSVPSRNKRGVPLRQIPGMTPSLLNLPEGCSFRARCPRAAEDCIVMPTLHPWLPNRLARCHHPHLEEVESA</sequence>
<dbReference type="PROSITE" id="PS50893">
    <property type="entry name" value="ABC_TRANSPORTER_2"/>
    <property type="match status" value="1"/>
</dbReference>
<dbReference type="Pfam" id="PF08352">
    <property type="entry name" value="oligo_HPY"/>
    <property type="match status" value="1"/>
</dbReference>
<dbReference type="Gene3D" id="3.40.50.300">
    <property type="entry name" value="P-loop containing nucleotide triphosphate hydrolases"/>
    <property type="match status" value="1"/>
</dbReference>
<proteinExistence type="inferred from homology"/>
<comment type="subcellular location">
    <subcellularLocation>
        <location evidence="1">Cell inner membrane</location>
        <topology evidence="1">Peripheral membrane protein</topology>
    </subcellularLocation>
</comment>
<keyword evidence="4" id="KW-1003">Cell membrane</keyword>
<dbReference type="InterPro" id="IPR050388">
    <property type="entry name" value="ABC_Ni/Peptide_Import"/>
</dbReference>
<dbReference type="InterPro" id="IPR003593">
    <property type="entry name" value="AAA+_ATPase"/>
</dbReference>
<comment type="similarity">
    <text evidence="2">Belongs to the ABC transporter superfamily.</text>
</comment>
<dbReference type="InterPro" id="IPR027417">
    <property type="entry name" value="P-loop_NTPase"/>
</dbReference>
<dbReference type="Pfam" id="PF00005">
    <property type="entry name" value="ABC_tran"/>
    <property type="match status" value="1"/>
</dbReference>
<dbReference type="PANTHER" id="PTHR43297">
    <property type="entry name" value="OLIGOPEPTIDE TRANSPORT ATP-BINDING PROTEIN APPD"/>
    <property type="match status" value="1"/>
</dbReference>
<dbReference type="Proteomes" id="UP000765160">
    <property type="component" value="Unassembled WGS sequence"/>
</dbReference>
<keyword evidence="3" id="KW-0813">Transport</keyword>
<dbReference type="NCBIfam" id="TIGR01727">
    <property type="entry name" value="oligo_HPY"/>
    <property type="match status" value="1"/>
</dbReference>
<keyword evidence="10" id="KW-1185">Reference proteome</keyword>
<dbReference type="RefSeq" id="WP_168051109.1">
    <property type="nucleotide sequence ID" value="NZ_JAATJR010000005.1"/>
</dbReference>
<dbReference type="EMBL" id="JAAVTX010000005">
    <property type="protein sequence ID" value="NKE46580.1"/>
    <property type="molecule type" value="Genomic_DNA"/>
</dbReference>
<dbReference type="InterPro" id="IPR003439">
    <property type="entry name" value="ABC_transporter-like_ATP-bd"/>
</dbReference>
<evidence type="ECO:0000256" key="7">
    <source>
        <dbReference type="ARBA" id="ARBA00023136"/>
    </source>
</evidence>
<organism evidence="9 10">
    <name type="scientific">Falsiroseomonas frigidaquae</name>
    <dbReference type="NCBI Taxonomy" id="487318"/>
    <lineage>
        <taxon>Bacteria</taxon>
        <taxon>Pseudomonadati</taxon>
        <taxon>Pseudomonadota</taxon>
        <taxon>Alphaproteobacteria</taxon>
        <taxon>Acetobacterales</taxon>
        <taxon>Roseomonadaceae</taxon>
        <taxon>Falsiroseomonas</taxon>
    </lineage>
</organism>
<evidence type="ECO:0000256" key="5">
    <source>
        <dbReference type="ARBA" id="ARBA00022741"/>
    </source>
</evidence>
<dbReference type="GO" id="GO:0005524">
    <property type="term" value="F:ATP binding"/>
    <property type="evidence" value="ECO:0007669"/>
    <property type="project" value="UniProtKB-KW"/>
</dbReference>
<protein>
    <submittedName>
        <fullName evidence="9">ABC transporter ATP-binding protein</fullName>
    </submittedName>
</protein>